<protein>
    <submittedName>
        <fullName evidence="3">Uncharacterized protein</fullName>
    </submittedName>
</protein>
<dbReference type="AlphaFoldDB" id="A0A820F5U3"/>
<accession>A0A820F5U3</accession>
<name>A0A820F5U3_9BILA</name>
<dbReference type="Proteomes" id="UP000663844">
    <property type="component" value="Unassembled WGS sequence"/>
</dbReference>
<dbReference type="Proteomes" id="UP000663845">
    <property type="component" value="Unassembled WGS sequence"/>
</dbReference>
<dbReference type="EMBL" id="CAJNOG010000191">
    <property type="protein sequence ID" value="CAF1059272.1"/>
    <property type="molecule type" value="Genomic_DNA"/>
</dbReference>
<feature type="transmembrane region" description="Helical" evidence="1">
    <location>
        <begin position="37"/>
        <end position="56"/>
    </location>
</feature>
<gene>
    <name evidence="2" type="ORF">JYZ213_LOCUS19127</name>
    <name evidence="3" type="ORF">OXD698_LOCUS43847</name>
</gene>
<sequence length="106" mass="11636">MESNKVNVYNGVHPINAAPRQRSTPSAYYDTGKLTRVLFSILVLILSLAVLAIALLTKKINEENISISEGSIIEATTTTTEMIIPDMIEITTKGIVLLLKEMIAFD</sequence>
<proteinExistence type="predicted"/>
<evidence type="ECO:0000256" key="1">
    <source>
        <dbReference type="SAM" id="Phobius"/>
    </source>
</evidence>
<keyword evidence="1" id="KW-0472">Membrane</keyword>
<dbReference type="EMBL" id="CAJOAZ010012849">
    <property type="protein sequence ID" value="CAF4258641.1"/>
    <property type="molecule type" value="Genomic_DNA"/>
</dbReference>
<organism evidence="3 4">
    <name type="scientific">Adineta steineri</name>
    <dbReference type="NCBI Taxonomy" id="433720"/>
    <lineage>
        <taxon>Eukaryota</taxon>
        <taxon>Metazoa</taxon>
        <taxon>Spiralia</taxon>
        <taxon>Gnathifera</taxon>
        <taxon>Rotifera</taxon>
        <taxon>Eurotatoria</taxon>
        <taxon>Bdelloidea</taxon>
        <taxon>Adinetida</taxon>
        <taxon>Adinetidae</taxon>
        <taxon>Adineta</taxon>
    </lineage>
</organism>
<keyword evidence="1" id="KW-0812">Transmembrane</keyword>
<comment type="caution">
    <text evidence="3">The sequence shown here is derived from an EMBL/GenBank/DDBJ whole genome shotgun (WGS) entry which is preliminary data.</text>
</comment>
<evidence type="ECO:0000313" key="3">
    <source>
        <dbReference type="EMBL" id="CAF4258641.1"/>
    </source>
</evidence>
<evidence type="ECO:0000313" key="2">
    <source>
        <dbReference type="EMBL" id="CAF1059272.1"/>
    </source>
</evidence>
<evidence type="ECO:0000313" key="4">
    <source>
        <dbReference type="Proteomes" id="UP000663844"/>
    </source>
</evidence>
<keyword evidence="1" id="KW-1133">Transmembrane helix</keyword>
<reference evidence="3" key="1">
    <citation type="submission" date="2021-02" db="EMBL/GenBank/DDBJ databases">
        <authorList>
            <person name="Nowell W R."/>
        </authorList>
    </citation>
    <scope>NUCLEOTIDE SEQUENCE</scope>
</reference>